<organism evidence="1 2">
    <name type="scientific">Lupinus luteus</name>
    <name type="common">European yellow lupine</name>
    <dbReference type="NCBI Taxonomy" id="3873"/>
    <lineage>
        <taxon>Eukaryota</taxon>
        <taxon>Viridiplantae</taxon>
        <taxon>Streptophyta</taxon>
        <taxon>Embryophyta</taxon>
        <taxon>Tracheophyta</taxon>
        <taxon>Spermatophyta</taxon>
        <taxon>Magnoliopsida</taxon>
        <taxon>eudicotyledons</taxon>
        <taxon>Gunneridae</taxon>
        <taxon>Pentapetalae</taxon>
        <taxon>rosids</taxon>
        <taxon>fabids</taxon>
        <taxon>Fabales</taxon>
        <taxon>Fabaceae</taxon>
        <taxon>Papilionoideae</taxon>
        <taxon>50 kb inversion clade</taxon>
        <taxon>genistoids sensu lato</taxon>
        <taxon>core genistoids</taxon>
        <taxon>Genisteae</taxon>
        <taxon>Lupinus</taxon>
    </lineage>
</organism>
<accession>A0AAV1YLZ9</accession>
<comment type="caution">
    <text evidence="1">The sequence shown here is derived from an EMBL/GenBank/DDBJ whole genome shotgun (WGS) entry which is preliminary data.</text>
</comment>
<dbReference type="AlphaFoldDB" id="A0AAV1YLZ9"/>
<dbReference type="Proteomes" id="UP001497480">
    <property type="component" value="Unassembled WGS sequence"/>
</dbReference>
<evidence type="ECO:0000313" key="1">
    <source>
        <dbReference type="EMBL" id="CAL0334842.1"/>
    </source>
</evidence>
<gene>
    <name evidence="1" type="ORF">LLUT_LOCUS35902</name>
</gene>
<dbReference type="EMBL" id="CAXHTB010000026">
    <property type="protein sequence ID" value="CAL0334842.1"/>
    <property type="molecule type" value="Genomic_DNA"/>
</dbReference>
<reference evidence="1 2" key="1">
    <citation type="submission" date="2024-03" db="EMBL/GenBank/DDBJ databases">
        <authorList>
            <person name="Martinez-Hernandez J."/>
        </authorList>
    </citation>
    <scope>NUCLEOTIDE SEQUENCE [LARGE SCALE GENOMIC DNA]</scope>
</reference>
<sequence length="121" mass="13021">MGSGTPMVFEAFGSATTTTVIEKLTIGTLPLSKSWKEVVLKGTSANASVGMGKEPDVNVIASEELLEALKECFVGKLVQAAEASKVSDFLVKEGIFSIKATLWEGTLSFSKEKGTRRWWTC</sequence>
<proteinExistence type="predicted"/>
<keyword evidence="2" id="KW-1185">Reference proteome</keyword>
<protein>
    <submittedName>
        <fullName evidence="1">Uncharacterized protein</fullName>
    </submittedName>
</protein>
<name>A0AAV1YLZ9_LUPLU</name>
<evidence type="ECO:0000313" key="2">
    <source>
        <dbReference type="Proteomes" id="UP001497480"/>
    </source>
</evidence>